<evidence type="ECO:0000256" key="8">
    <source>
        <dbReference type="ARBA" id="ARBA00023235"/>
    </source>
</evidence>
<keyword evidence="7" id="KW-0464">Manganese</keyword>
<comment type="cofactor">
    <cofactor evidence="1">
        <name>Mn(2+)</name>
        <dbReference type="ChEBI" id="CHEBI:29035"/>
    </cofactor>
</comment>
<proteinExistence type="evidence at transcript level"/>
<dbReference type="GO" id="GO:0006007">
    <property type="term" value="P:glucose catabolic process"/>
    <property type="evidence" value="ECO:0007669"/>
    <property type="project" value="InterPro"/>
</dbReference>
<keyword evidence="8" id="KW-0413">Isomerase</keyword>
<dbReference type="EC" id="5.4.2.12" evidence="4"/>
<keyword evidence="5" id="KW-0479">Metal-binding</keyword>
<organism evidence="11">
    <name type="scientific">Rhipicephalus pulchellus</name>
    <name type="common">Yellow backed tick</name>
    <name type="synonym">Dermacentor pulchellus</name>
    <dbReference type="NCBI Taxonomy" id="72859"/>
    <lineage>
        <taxon>Eukaryota</taxon>
        <taxon>Metazoa</taxon>
        <taxon>Ecdysozoa</taxon>
        <taxon>Arthropoda</taxon>
        <taxon>Chelicerata</taxon>
        <taxon>Arachnida</taxon>
        <taxon>Acari</taxon>
        <taxon>Parasitiformes</taxon>
        <taxon>Ixodida</taxon>
        <taxon>Ixodoidea</taxon>
        <taxon>Ixodidae</taxon>
        <taxon>Rhipicephalinae</taxon>
        <taxon>Rhipicephalus</taxon>
        <taxon>Rhipicephalus</taxon>
    </lineage>
</organism>
<comment type="pathway">
    <text evidence="2">Carbohydrate degradation; glycolysis; pyruvate from D-glyceraldehyde 3-phosphate: step 3/5.</text>
</comment>
<evidence type="ECO:0000313" key="11">
    <source>
        <dbReference type="EMBL" id="JAA64215.1"/>
    </source>
</evidence>
<evidence type="ECO:0000256" key="2">
    <source>
        <dbReference type="ARBA" id="ARBA00004798"/>
    </source>
</evidence>
<evidence type="ECO:0000256" key="5">
    <source>
        <dbReference type="ARBA" id="ARBA00022723"/>
    </source>
</evidence>
<dbReference type="CDD" id="cd16010">
    <property type="entry name" value="iPGM"/>
    <property type="match status" value="1"/>
</dbReference>
<dbReference type="HAMAP" id="MF_01038">
    <property type="entry name" value="GpmI"/>
    <property type="match status" value="1"/>
</dbReference>
<reference evidence="11" key="2">
    <citation type="journal article" date="2015" name="J. Proteomics">
        <title>Sexual differences in the sialomes of the zebra tick, Rhipicephalus pulchellus.</title>
        <authorList>
            <person name="Tan A.W."/>
            <person name="Francischetti I.M."/>
            <person name="Slovak M."/>
            <person name="Kini R.M."/>
            <person name="Ribeiro J.M."/>
        </authorList>
    </citation>
    <scope>NUCLEOTIDE SEQUENCE</scope>
    <source>
        <tissue evidence="11">Salivary gland</tissue>
    </source>
</reference>
<dbReference type="GO" id="GO:0004619">
    <property type="term" value="F:phosphoglycerate mutase activity"/>
    <property type="evidence" value="ECO:0007669"/>
    <property type="project" value="UniProtKB-EC"/>
</dbReference>
<evidence type="ECO:0000256" key="4">
    <source>
        <dbReference type="ARBA" id="ARBA00012026"/>
    </source>
</evidence>
<dbReference type="GO" id="GO:0006096">
    <property type="term" value="P:glycolytic process"/>
    <property type="evidence" value="ECO:0007669"/>
    <property type="project" value="UniProtKB-UniPathway"/>
</dbReference>
<dbReference type="PANTHER" id="PTHR31637">
    <property type="entry name" value="2,3-BISPHOSPHOGLYCERATE-INDEPENDENT PHOSPHOGLYCERATE MUTASE"/>
    <property type="match status" value="1"/>
</dbReference>
<accession>L7MJR7</accession>
<comment type="similarity">
    <text evidence="3">Belongs to the BPG-independent phosphoglycerate mutase family.</text>
</comment>
<dbReference type="Pfam" id="PF01676">
    <property type="entry name" value="Metalloenzyme"/>
    <property type="match status" value="1"/>
</dbReference>
<dbReference type="Gene3D" id="3.40.720.10">
    <property type="entry name" value="Alkaline Phosphatase, subunit A"/>
    <property type="match status" value="1"/>
</dbReference>
<keyword evidence="6" id="KW-0324">Glycolysis</keyword>
<feature type="non-terminal residue" evidence="11">
    <location>
        <position position="1"/>
    </location>
</feature>
<dbReference type="Gene3D" id="3.40.1450.10">
    <property type="entry name" value="BPG-independent phosphoglycerate mutase, domain B"/>
    <property type="match status" value="1"/>
</dbReference>
<protein>
    <recommendedName>
        <fullName evidence="4">phosphoglycerate mutase (2,3-diphosphoglycerate-independent)</fullName>
        <ecNumber evidence="4">5.4.2.12</ecNumber>
    </recommendedName>
</protein>
<evidence type="ECO:0000256" key="3">
    <source>
        <dbReference type="ARBA" id="ARBA00008819"/>
    </source>
</evidence>
<dbReference type="NCBIfam" id="TIGR01307">
    <property type="entry name" value="pgm_bpd_ind"/>
    <property type="match status" value="1"/>
</dbReference>
<evidence type="ECO:0000256" key="6">
    <source>
        <dbReference type="ARBA" id="ARBA00023152"/>
    </source>
</evidence>
<evidence type="ECO:0000259" key="9">
    <source>
        <dbReference type="Pfam" id="PF01676"/>
    </source>
</evidence>
<dbReference type="Pfam" id="PF06415">
    <property type="entry name" value="iPGM_N"/>
    <property type="match status" value="1"/>
</dbReference>
<name>L7MJR7_RHIPC</name>
<evidence type="ECO:0000259" key="10">
    <source>
        <dbReference type="Pfam" id="PF06415"/>
    </source>
</evidence>
<dbReference type="FunFam" id="3.40.1450.10:FF:000002">
    <property type="entry name" value="2,3-bisphosphoglycerate-independent phosphoglycerate mutase"/>
    <property type="match status" value="1"/>
</dbReference>
<dbReference type="InterPro" id="IPR011258">
    <property type="entry name" value="BPG-indep_PGM_N"/>
</dbReference>
<feature type="domain" description="BPG-independent PGAM N-terminal" evidence="10">
    <location>
        <begin position="173"/>
        <end position="389"/>
    </location>
</feature>
<dbReference type="GO" id="GO:0030145">
    <property type="term" value="F:manganese ion binding"/>
    <property type="evidence" value="ECO:0007669"/>
    <property type="project" value="InterPro"/>
</dbReference>
<evidence type="ECO:0000256" key="1">
    <source>
        <dbReference type="ARBA" id="ARBA00001936"/>
    </source>
</evidence>
<dbReference type="PANTHER" id="PTHR31637:SF0">
    <property type="entry name" value="2,3-BISPHOSPHOGLYCERATE-INDEPENDENT PHOSPHOGLYCERATE MUTASE"/>
    <property type="match status" value="1"/>
</dbReference>
<dbReference type="InterPro" id="IPR036646">
    <property type="entry name" value="PGAM_B_sf"/>
</dbReference>
<dbReference type="SUPFAM" id="SSF64158">
    <property type="entry name" value="2,3-Bisphosphoglycerate-independent phosphoglycerate mutase, substrate-binding domain"/>
    <property type="match status" value="1"/>
</dbReference>
<feature type="domain" description="Metalloenzyme" evidence="9">
    <location>
        <begin position="95"/>
        <end position="589"/>
    </location>
</feature>
<evidence type="ECO:0000256" key="7">
    <source>
        <dbReference type="ARBA" id="ARBA00023211"/>
    </source>
</evidence>
<dbReference type="InterPro" id="IPR017850">
    <property type="entry name" value="Alkaline_phosphatase_core_sf"/>
</dbReference>
<reference evidence="11" key="1">
    <citation type="submission" date="2012-11" db="EMBL/GenBank/DDBJ databases">
        <authorList>
            <person name="Lucero-Rivera Y.E."/>
            <person name="Tovar-Ramirez D."/>
        </authorList>
    </citation>
    <scope>NUCLEOTIDE SEQUENCE</scope>
    <source>
        <tissue evidence="11">Salivary gland</tissue>
    </source>
</reference>
<dbReference type="EMBL" id="GACK01000819">
    <property type="protein sequence ID" value="JAA64215.1"/>
    <property type="molecule type" value="mRNA"/>
</dbReference>
<dbReference type="InterPro" id="IPR006124">
    <property type="entry name" value="Metalloenzyme"/>
</dbReference>
<dbReference type="SUPFAM" id="SSF53649">
    <property type="entry name" value="Alkaline phosphatase-like"/>
    <property type="match status" value="1"/>
</dbReference>
<dbReference type="AlphaFoldDB" id="L7MJR7"/>
<dbReference type="InterPro" id="IPR005995">
    <property type="entry name" value="Pgm_bpd_ind"/>
</dbReference>
<dbReference type="GO" id="GO:0005737">
    <property type="term" value="C:cytoplasm"/>
    <property type="evidence" value="ECO:0007669"/>
    <property type="project" value="InterPro"/>
</dbReference>
<sequence>VASTRLFTRLLNCIVAPHPRRCQNRKRCFIASHAWNITSSGVRCFVGFVTSLAGVAVSRVFKGTNSALSWGRLIFHNKGFSPVLVGRPPLRKMAHVCLIVMDGWGLSANAHGNAVLNGYTPVMDALSKNEGQFIPLEASGLAVGLPAGLMGNSEVGHLNIGAGRVVLQEIVRINHDMDTGAFQDNKHFVEACDRAKSKNGRLHLLGLCSDGGVHAHIKHILALLAGAKTHGVPHTFIQFFGDGRDTGPTSAVKYAQQVLDKCAELKYGSLATVIGRYYAMDRDKREERVKIAYEGLVQGIGDKVEPGDLIKHMQSLYDATGDKRQTDEFFKPMIVDPNGRIKDGDTLLFCNFRADRARQLTEALGIKPLFQTSVIPKDLKVYTMTVYKKEFPFTALYPPVIPKNVLAEWLSAKGKTQFHCAETEKYAHVTFFFNGGQEKAFPGEDRCLIPSPKVATYDLQPEMSSEGVADKMVQVINEKKYPFVMCNFAPPDMVGHTGVYEAALKAVAATDVGVGRIMEACAMNNYVLLVTADHGNAEVMMTPDNKPVTKHTTNRVPFCINGGGYKFCKPDHTPALCDVAPTVLDLMKIPQPAEMTGKSLLAH</sequence>
<dbReference type="UniPathway" id="UPA00109">
    <property type="reaction ID" value="UER00186"/>
</dbReference>